<organism evidence="3 4">
    <name type="scientific">Streptomyces triticirhizae</name>
    <dbReference type="NCBI Taxonomy" id="2483353"/>
    <lineage>
        <taxon>Bacteria</taxon>
        <taxon>Bacillati</taxon>
        <taxon>Actinomycetota</taxon>
        <taxon>Actinomycetes</taxon>
        <taxon>Kitasatosporales</taxon>
        <taxon>Streptomycetaceae</taxon>
        <taxon>Streptomyces</taxon>
    </lineage>
</organism>
<feature type="compositionally biased region" description="Low complexity" evidence="1">
    <location>
        <begin position="332"/>
        <end position="345"/>
    </location>
</feature>
<feature type="transmembrane region" description="Helical" evidence="2">
    <location>
        <begin position="127"/>
        <end position="146"/>
    </location>
</feature>
<comment type="caution">
    <text evidence="3">The sequence shown here is derived from an EMBL/GenBank/DDBJ whole genome shotgun (WGS) entry which is preliminary data.</text>
</comment>
<feature type="transmembrane region" description="Helical" evidence="2">
    <location>
        <begin position="88"/>
        <end position="106"/>
    </location>
</feature>
<proteinExistence type="predicted"/>
<accession>A0A3M2LS53</accession>
<keyword evidence="2" id="KW-1133">Transmembrane helix</keyword>
<feature type="transmembrane region" description="Helical" evidence="2">
    <location>
        <begin position="270"/>
        <end position="289"/>
    </location>
</feature>
<keyword evidence="4" id="KW-1185">Reference proteome</keyword>
<feature type="region of interest" description="Disordered" evidence="1">
    <location>
        <begin position="20"/>
        <end position="41"/>
    </location>
</feature>
<reference evidence="3 4" key="1">
    <citation type="submission" date="2018-10" db="EMBL/GenBank/DDBJ databases">
        <title>Isolation, diversity and antifungal activity of actinobacteria from wheat.</title>
        <authorList>
            <person name="Han C."/>
        </authorList>
    </citation>
    <scope>NUCLEOTIDE SEQUENCE [LARGE SCALE GENOMIC DNA]</scope>
    <source>
        <strain evidence="3 4">NEAU-YY642</strain>
    </source>
</reference>
<dbReference type="Proteomes" id="UP000278673">
    <property type="component" value="Unassembled WGS sequence"/>
</dbReference>
<evidence type="ECO:0000256" key="1">
    <source>
        <dbReference type="SAM" id="MobiDB-lite"/>
    </source>
</evidence>
<evidence type="ECO:0000313" key="3">
    <source>
        <dbReference type="EMBL" id="RMI39730.1"/>
    </source>
</evidence>
<gene>
    <name evidence="3" type="ORF">EBN88_14155</name>
</gene>
<evidence type="ECO:0000256" key="2">
    <source>
        <dbReference type="SAM" id="Phobius"/>
    </source>
</evidence>
<feature type="transmembrane region" description="Helical" evidence="2">
    <location>
        <begin position="237"/>
        <end position="258"/>
    </location>
</feature>
<feature type="region of interest" description="Disordered" evidence="1">
    <location>
        <begin position="319"/>
        <end position="369"/>
    </location>
</feature>
<sequence length="369" mass="37109">MMRAVDDAADDCDMIEGPARDFCTGDSGGDGEEGGAGVGDDLTGSLDPLTSLAREVGRAADWMAGQLGQAVDDRSAVDFTNAGFLQQYAVVFAASSVLVLILWLLAVTKRAVRGVPLLAAMGEAIGLLWLAVSVTAFAPLILYVVVSATGGVTDALVVGLGDSDDLFTQLGGALADGQLGGGPLMLLITSAATILLCGALWCLLVLRALALYVGAVLGIVVYAGLVDRDLWGHVRRWAGFMVGVILVEPVMVIVLGLAAALQTSDDQSPVVAGLAVTVIALGATIYMITKFPGLGDAVRAGRASARAVGATTRVITGGGSSATAGVRGGISAHGQRGSSTSSSPPSGGGSVQGGISAHGQRAPKPKPKD</sequence>
<keyword evidence="2" id="KW-0472">Membrane</keyword>
<evidence type="ECO:0008006" key="5">
    <source>
        <dbReference type="Google" id="ProtNLM"/>
    </source>
</evidence>
<protein>
    <recommendedName>
        <fullName evidence="5">Integral membrane protein</fullName>
    </recommendedName>
</protein>
<dbReference type="EMBL" id="RFFJ01000068">
    <property type="protein sequence ID" value="RMI39730.1"/>
    <property type="molecule type" value="Genomic_DNA"/>
</dbReference>
<evidence type="ECO:0000313" key="4">
    <source>
        <dbReference type="Proteomes" id="UP000278673"/>
    </source>
</evidence>
<feature type="transmembrane region" description="Helical" evidence="2">
    <location>
        <begin position="184"/>
        <end position="204"/>
    </location>
</feature>
<name>A0A3M2LS53_9ACTN</name>
<dbReference type="AlphaFoldDB" id="A0A3M2LS53"/>
<keyword evidence="2" id="KW-0812">Transmembrane</keyword>
<feature type="transmembrane region" description="Helical" evidence="2">
    <location>
        <begin position="209"/>
        <end position="225"/>
    </location>
</feature>